<evidence type="ECO:0000313" key="2">
    <source>
        <dbReference type="Proteomes" id="UP000016944"/>
    </source>
</evidence>
<proteinExistence type="predicted"/>
<dbReference type="HOGENOM" id="CLU_2181832_0_0_5"/>
<evidence type="ECO:0000313" key="1">
    <source>
        <dbReference type="EMBL" id="CDI11930.1"/>
    </source>
</evidence>
<gene>
    <name evidence="1" type="ORF">BN877_p0201</name>
</gene>
<dbReference type="KEGG" id="rir:BN877_p0201"/>
<accession>U4Q773</accession>
<name>U4Q773_9HYPH</name>
<reference evidence="1 2" key="1">
    <citation type="journal article" date="2013" name="Genome Announc.">
        <title>Complete Genome Sequence of the Sesbania Symbiont and Rice Growth-Promoting Endophyte Rhizobium sp. Strain IRBG74.</title>
        <authorList>
            <person name="Crook M.B."/>
            <person name="Mitra S."/>
            <person name="Ane J.M."/>
            <person name="Sadowsky M.J."/>
            <person name="Gyaneshwar P."/>
        </authorList>
    </citation>
    <scope>NUCLEOTIDE SEQUENCE [LARGE SCALE GENOMIC DNA]</scope>
    <source>
        <strain evidence="1 2">IRBG74</strain>
        <plasmid evidence="2">IRBL74_p</plasmid>
    </source>
</reference>
<sequence>MADVERIAAHGFTFYTYTYHDDVQTYARRFYETAEDARRDLLNLRTVLLKEKERKEPLRDMKIVRLRTRSVTLSALVDLFNGLDGDLGGFILSSEVIETISEPQLRPAS</sequence>
<geneLocation type="plasmid" evidence="1 2">
    <name>IRBL74_p</name>
</geneLocation>
<dbReference type="EMBL" id="HG518324">
    <property type="protein sequence ID" value="CDI11930.1"/>
    <property type="molecule type" value="Genomic_DNA"/>
</dbReference>
<dbReference type="AlphaFoldDB" id="U4Q773"/>
<dbReference type="RefSeq" id="WP_022557235.1">
    <property type="nucleotide sequence ID" value="NC_022536.1"/>
</dbReference>
<organism evidence="1 2">
    <name type="scientific">Agrobacterium pusense</name>
    <dbReference type="NCBI Taxonomy" id="648995"/>
    <lineage>
        <taxon>Bacteria</taxon>
        <taxon>Pseudomonadati</taxon>
        <taxon>Pseudomonadota</taxon>
        <taxon>Alphaproteobacteria</taxon>
        <taxon>Hyphomicrobiales</taxon>
        <taxon>Rhizobiaceae</taxon>
        <taxon>Rhizobium/Agrobacterium group</taxon>
        <taxon>Agrobacterium</taxon>
    </lineage>
</organism>
<dbReference type="PATRIC" id="fig|424182.3.peg.4947"/>
<dbReference type="Proteomes" id="UP000016944">
    <property type="component" value="Plasmid IRBL74_p"/>
</dbReference>
<keyword evidence="1" id="KW-0614">Plasmid</keyword>
<protein>
    <submittedName>
        <fullName evidence="1">Uncharacterized protein</fullName>
    </submittedName>
</protein>